<dbReference type="EMBL" id="BK015136">
    <property type="protein sequence ID" value="DAD92451.1"/>
    <property type="molecule type" value="Genomic_DNA"/>
</dbReference>
<protein>
    <submittedName>
        <fullName evidence="1">Uncharacterized protein</fullName>
    </submittedName>
</protein>
<proteinExistence type="predicted"/>
<accession>A0A8S5NEE0</accession>
<evidence type="ECO:0000313" key="1">
    <source>
        <dbReference type="EMBL" id="DAD92451.1"/>
    </source>
</evidence>
<name>A0A8S5NEE0_9CAUD</name>
<organism evidence="1">
    <name type="scientific">Siphoviridae sp. ctzEj35</name>
    <dbReference type="NCBI Taxonomy" id="2826528"/>
    <lineage>
        <taxon>Viruses</taxon>
        <taxon>Duplodnaviria</taxon>
        <taxon>Heunggongvirae</taxon>
        <taxon>Uroviricota</taxon>
        <taxon>Caudoviricetes</taxon>
    </lineage>
</organism>
<sequence length="102" mass="12068">MIERLYKKRKPQKSFCFFFCYFKTKTYICDVVHLNQARWLAIFMLRAFFMPCGLLYRISSVPCGVLMDPLPDSGVRQRGAELFLFSSRTLSKYCFILNVVQK</sequence>
<reference evidence="1" key="1">
    <citation type="journal article" date="2021" name="Proc. Natl. Acad. Sci. U.S.A.">
        <title>A Catalog of Tens of Thousands of Viruses from Human Metagenomes Reveals Hidden Associations with Chronic Diseases.</title>
        <authorList>
            <person name="Tisza M.J."/>
            <person name="Buck C.B."/>
        </authorList>
    </citation>
    <scope>NUCLEOTIDE SEQUENCE</scope>
    <source>
        <strain evidence="1">CtzEj35</strain>
    </source>
</reference>